<protein>
    <submittedName>
        <fullName evidence="1">Uncharacterized protein</fullName>
    </submittedName>
</protein>
<accession>A0ABN9UA74</accession>
<organism evidence="1 2">
    <name type="scientific">Prorocentrum cordatum</name>
    <dbReference type="NCBI Taxonomy" id="2364126"/>
    <lineage>
        <taxon>Eukaryota</taxon>
        <taxon>Sar</taxon>
        <taxon>Alveolata</taxon>
        <taxon>Dinophyceae</taxon>
        <taxon>Prorocentrales</taxon>
        <taxon>Prorocentraceae</taxon>
        <taxon>Prorocentrum</taxon>
    </lineage>
</organism>
<evidence type="ECO:0000313" key="1">
    <source>
        <dbReference type="EMBL" id="CAK0856177.1"/>
    </source>
</evidence>
<keyword evidence="2" id="KW-1185">Reference proteome</keyword>
<reference evidence="1" key="1">
    <citation type="submission" date="2023-10" db="EMBL/GenBank/DDBJ databases">
        <authorList>
            <person name="Chen Y."/>
            <person name="Shah S."/>
            <person name="Dougan E. K."/>
            <person name="Thang M."/>
            <person name="Chan C."/>
        </authorList>
    </citation>
    <scope>NUCLEOTIDE SEQUENCE [LARGE SCALE GENOMIC DNA]</scope>
</reference>
<proteinExistence type="predicted"/>
<dbReference type="EMBL" id="CAUYUJ010015612">
    <property type="protein sequence ID" value="CAK0856177.1"/>
    <property type="molecule type" value="Genomic_DNA"/>
</dbReference>
<dbReference type="Proteomes" id="UP001189429">
    <property type="component" value="Unassembled WGS sequence"/>
</dbReference>
<comment type="caution">
    <text evidence="1">The sequence shown here is derived from an EMBL/GenBank/DDBJ whole genome shotgun (WGS) entry which is preliminary data.</text>
</comment>
<name>A0ABN9UA74_9DINO</name>
<gene>
    <name evidence="1" type="ORF">PCOR1329_LOCUS46633</name>
</gene>
<sequence>MAAKVLAVAPAALARHSLPSLLPVSRSALDESIIGSKLVVEPLLANRSRSAEENRKWEIGDCVINALIAAEKLAQAAMTIESAVHACNPMDQNKAACAGDVLGIYATFSAVAAYLSGVASTCPVPVNVQAMCASDIADINYGIGTLGSALATINMTCEPGATEEREPIPEDRKSNAMGMCVINAAEAAAYIGHAVLSIRASVHNCAQVARDAREERDIRSTCSADISQVLQSFFLVMAYLSNAAALCGDTLIVGAACSNRVLSVLAGLSEIAAGASGAVGDCAKVPSMVVPFGNSNRDRGAR</sequence>
<evidence type="ECO:0000313" key="2">
    <source>
        <dbReference type="Proteomes" id="UP001189429"/>
    </source>
</evidence>